<dbReference type="Proteomes" id="UP001287445">
    <property type="component" value="Unassembled WGS sequence"/>
</dbReference>
<gene>
    <name evidence="2" type="primary">pdeM</name>
    <name evidence="2" type="ORF">SGN30_08965</name>
</gene>
<protein>
    <submittedName>
        <fullName evidence="2">Ligase-associated DNA damage response endonuclease PdeM</fullName>
        <ecNumber evidence="2">3.1.-.-</ecNumber>
    </submittedName>
</protein>
<organism evidence="2 3">
    <name type="scientific">Delftia acidovorans</name>
    <name type="common">Pseudomonas acidovorans</name>
    <name type="synonym">Comamonas acidovorans</name>
    <dbReference type="NCBI Taxonomy" id="80866"/>
    <lineage>
        <taxon>Bacteria</taxon>
        <taxon>Pseudomonadati</taxon>
        <taxon>Pseudomonadota</taxon>
        <taxon>Betaproteobacteria</taxon>
        <taxon>Burkholderiales</taxon>
        <taxon>Comamonadaceae</taxon>
        <taxon>Delftia</taxon>
    </lineage>
</organism>
<dbReference type="GO" id="GO:0016787">
    <property type="term" value="F:hydrolase activity"/>
    <property type="evidence" value="ECO:0007669"/>
    <property type="project" value="UniProtKB-KW"/>
</dbReference>
<dbReference type="GO" id="GO:0016874">
    <property type="term" value="F:ligase activity"/>
    <property type="evidence" value="ECO:0007669"/>
    <property type="project" value="UniProtKB-KW"/>
</dbReference>
<dbReference type="CDD" id="cd07391">
    <property type="entry name" value="MPP_PF1019"/>
    <property type="match status" value="1"/>
</dbReference>
<dbReference type="InterPro" id="IPR026336">
    <property type="entry name" value="PdeM-like"/>
</dbReference>
<dbReference type="NCBIfam" id="TIGR04123">
    <property type="entry name" value="P_estr_lig_assc"/>
    <property type="match status" value="1"/>
</dbReference>
<comment type="caution">
    <text evidence="2">The sequence shown here is derived from an EMBL/GenBank/DDBJ whole genome shotgun (WGS) entry which is preliminary data.</text>
</comment>
<proteinExistence type="predicted"/>
<dbReference type="Pfam" id="PF00149">
    <property type="entry name" value="Metallophos"/>
    <property type="match status" value="1"/>
</dbReference>
<feature type="domain" description="Calcineurin-like phosphoesterase" evidence="1">
    <location>
        <begin position="39"/>
        <end position="127"/>
    </location>
</feature>
<evidence type="ECO:0000313" key="3">
    <source>
        <dbReference type="Proteomes" id="UP001287445"/>
    </source>
</evidence>
<dbReference type="GO" id="GO:0004519">
    <property type="term" value="F:endonuclease activity"/>
    <property type="evidence" value="ECO:0007669"/>
    <property type="project" value="UniProtKB-KW"/>
</dbReference>
<dbReference type="PANTHER" id="PTHR39323:SF1">
    <property type="entry name" value="BLR1149 PROTEIN"/>
    <property type="match status" value="1"/>
</dbReference>
<name>A0AAJ2R1E4_DELAC</name>
<dbReference type="PANTHER" id="PTHR39323">
    <property type="entry name" value="BLR1149 PROTEIN"/>
    <property type="match status" value="1"/>
</dbReference>
<dbReference type="SUPFAM" id="SSF56300">
    <property type="entry name" value="Metallo-dependent phosphatases"/>
    <property type="match status" value="1"/>
</dbReference>
<dbReference type="EC" id="3.1.-.-" evidence="2"/>
<evidence type="ECO:0000313" key="2">
    <source>
        <dbReference type="EMBL" id="MDX4953553.1"/>
    </source>
</evidence>
<dbReference type="InterPro" id="IPR004843">
    <property type="entry name" value="Calcineurin-like_PHP"/>
</dbReference>
<dbReference type="EMBL" id="JAWWMZ010000003">
    <property type="protein sequence ID" value="MDX4953553.1"/>
    <property type="molecule type" value="Genomic_DNA"/>
</dbReference>
<keyword evidence="2" id="KW-0540">Nuclease</keyword>
<accession>A0AAJ2R1E4</accession>
<keyword evidence="2" id="KW-0436">Ligase</keyword>
<keyword evidence="2" id="KW-0255">Endonuclease</keyword>
<sequence>MPSPFSPDALAGSLGILLAGEPVHLLAQHALWWPAQGTLFIADLHLGKAATFRARGIPVPAGTTQGNLDRLSALLQGLSVRRLVVLGDFLHAAQARTPSVLAALADWRLRHAALEVVLVRGNHDSHAGDPPSALGIGVVDEPWRLGPFAGCHYPQEAPACHVLAGHVHPAVVLRGPGRDALRLPCFAVHAGFTLLPAFGLFTGMASLPAGPGLQCFAVGGGRVWAVPGGGGGM</sequence>
<evidence type="ECO:0000259" key="1">
    <source>
        <dbReference type="Pfam" id="PF00149"/>
    </source>
</evidence>
<reference evidence="2" key="1">
    <citation type="submission" date="2023-11" db="EMBL/GenBank/DDBJ databases">
        <title>Identification and selenium tolerance of Delftia acidovorans R3-25.</title>
        <authorList>
            <person name="Zhang S."/>
            <person name="Liu Y."/>
            <person name="Guo Y."/>
        </authorList>
    </citation>
    <scope>NUCLEOTIDE SEQUENCE</scope>
    <source>
        <strain evidence="2">R3-25</strain>
    </source>
</reference>
<dbReference type="Gene3D" id="3.60.21.10">
    <property type="match status" value="1"/>
</dbReference>
<dbReference type="AlphaFoldDB" id="A0AAJ2R1E4"/>
<keyword evidence="2" id="KW-0378">Hydrolase</keyword>
<dbReference type="InterPro" id="IPR029052">
    <property type="entry name" value="Metallo-depent_PP-like"/>
</dbReference>